<reference evidence="7 8" key="1">
    <citation type="submission" date="2020-10" db="EMBL/GenBank/DDBJ databases">
        <title>Myceligenerans pegani sp. nov., an endophytic actinomycete isolated from Peganum harmala L. in Xinjiang, China.</title>
        <authorList>
            <person name="Xin L."/>
        </authorList>
    </citation>
    <scope>NUCLEOTIDE SEQUENCE [LARGE SCALE GENOMIC DNA]</scope>
    <source>
        <strain evidence="7 8">TRM65318</strain>
    </source>
</reference>
<keyword evidence="8" id="KW-1185">Reference proteome</keyword>
<keyword evidence="4 6" id="KW-1133">Transmembrane helix</keyword>
<dbReference type="PANTHER" id="PTHR34857">
    <property type="entry name" value="SLL0384 PROTEIN"/>
    <property type="match status" value="1"/>
</dbReference>
<evidence type="ECO:0000313" key="8">
    <source>
        <dbReference type="Proteomes" id="UP000625527"/>
    </source>
</evidence>
<dbReference type="RefSeq" id="WP_192864818.1">
    <property type="nucleotide sequence ID" value="NZ_JADAQT010000108.1"/>
</dbReference>
<comment type="subcellular location">
    <subcellularLocation>
        <location evidence="1">Membrane</location>
        <topology evidence="1">Multi-pass membrane protein</topology>
    </subcellularLocation>
</comment>
<dbReference type="EMBL" id="JADAQT010000108">
    <property type="protein sequence ID" value="MBE1878281.1"/>
    <property type="molecule type" value="Genomic_DNA"/>
</dbReference>
<evidence type="ECO:0000256" key="6">
    <source>
        <dbReference type="SAM" id="Phobius"/>
    </source>
</evidence>
<dbReference type="InterPro" id="IPR051611">
    <property type="entry name" value="ECF_transporter_component"/>
</dbReference>
<feature type="transmembrane region" description="Helical" evidence="6">
    <location>
        <begin position="66"/>
        <end position="85"/>
    </location>
</feature>
<evidence type="ECO:0000313" key="7">
    <source>
        <dbReference type="EMBL" id="MBE1878281.1"/>
    </source>
</evidence>
<feature type="transmembrane region" description="Helical" evidence="6">
    <location>
        <begin position="242"/>
        <end position="263"/>
    </location>
</feature>
<evidence type="ECO:0000256" key="5">
    <source>
        <dbReference type="ARBA" id="ARBA00023136"/>
    </source>
</evidence>
<evidence type="ECO:0000256" key="1">
    <source>
        <dbReference type="ARBA" id="ARBA00004141"/>
    </source>
</evidence>
<evidence type="ECO:0000256" key="4">
    <source>
        <dbReference type="ARBA" id="ARBA00022989"/>
    </source>
</evidence>
<organism evidence="7 8">
    <name type="scientific">Myceligenerans pegani</name>
    <dbReference type="NCBI Taxonomy" id="2776917"/>
    <lineage>
        <taxon>Bacteria</taxon>
        <taxon>Bacillati</taxon>
        <taxon>Actinomycetota</taxon>
        <taxon>Actinomycetes</taxon>
        <taxon>Micrococcales</taxon>
        <taxon>Promicromonosporaceae</taxon>
        <taxon>Myceligenerans</taxon>
    </lineage>
</organism>
<dbReference type="Pfam" id="PF02361">
    <property type="entry name" value="CbiQ"/>
    <property type="match status" value="1"/>
</dbReference>
<comment type="caution">
    <text evidence="7">The sequence shown here is derived from an EMBL/GenBank/DDBJ whole genome shotgun (WGS) entry which is preliminary data.</text>
</comment>
<feature type="transmembrane region" description="Helical" evidence="6">
    <location>
        <begin position="42"/>
        <end position="59"/>
    </location>
</feature>
<gene>
    <name evidence="7" type="ORF">IHE71_21535</name>
</gene>
<proteinExistence type="predicted"/>
<sequence length="272" mass="28921">MTDPFARTSSRRFLHRLNPLAVVTAVAPAVVVLVAVRDLATPLVLLVLATMLLLAGAQVPARRAPLAFGLPVAFTLVAAVSFGFWADPDAIPGTPVLFEAGSYRFTVASWLAGLGISLRLGALLAVVLLPGFATTGPDLVRAVVQNLRVPYRIGYTAFAAFRFVPRFGYELGLIRAAHRVRGVAGGRGPLAGLRRWTGYIVPLLAGAIRHAERVALAMDARAFGAHPTRTERYLLPFRRRDGAFVGACWAVTAAVALFAQPVLGLPIPVATV</sequence>
<accession>A0ABR9N3P5</accession>
<dbReference type="CDD" id="cd16914">
    <property type="entry name" value="EcfT"/>
    <property type="match status" value="1"/>
</dbReference>
<evidence type="ECO:0000256" key="3">
    <source>
        <dbReference type="ARBA" id="ARBA00022692"/>
    </source>
</evidence>
<evidence type="ECO:0000256" key="2">
    <source>
        <dbReference type="ARBA" id="ARBA00022475"/>
    </source>
</evidence>
<keyword evidence="5 6" id="KW-0472">Membrane</keyword>
<feature type="transmembrane region" description="Helical" evidence="6">
    <location>
        <begin position="105"/>
        <end position="129"/>
    </location>
</feature>
<protein>
    <submittedName>
        <fullName evidence="7">Energy-coupling factor transporter transmembrane protein EcfT</fullName>
    </submittedName>
</protein>
<dbReference type="Proteomes" id="UP000625527">
    <property type="component" value="Unassembled WGS sequence"/>
</dbReference>
<keyword evidence="2" id="KW-1003">Cell membrane</keyword>
<dbReference type="PANTHER" id="PTHR34857:SF2">
    <property type="entry name" value="SLL0384 PROTEIN"/>
    <property type="match status" value="1"/>
</dbReference>
<name>A0ABR9N3P5_9MICO</name>
<feature type="transmembrane region" description="Helical" evidence="6">
    <location>
        <begin position="17"/>
        <end position="36"/>
    </location>
</feature>
<keyword evidence="3 6" id="KW-0812">Transmembrane</keyword>
<dbReference type="InterPro" id="IPR003339">
    <property type="entry name" value="ABC/ECF_trnsptr_transmembrane"/>
</dbReference>